<keyword evidence="2" id="KW-0503">Monooxygenase</keyword>
<dbReference type="CDD" id="cd11078">
    <property type="entry name" value="CYP130-like"/>
    <property type="match status" value="1"/>
</dbReference>
<evidence type="ECO:0000256" key="1">
    <source>
        <dbReference type="ARBA" id="ARBA00010617"/>
    </source>
</evidence>
<proteinExistence type="inferred from homology"/>
<dbReference type="Gene3D" id="1.10.630.10">
    <property type="entry name" value="Cytochrome P450"/>
    <property type="match status" value="1"/>
</dbReference>
<evidence type="ECO:0000313" key="3">
    <source>
        <dbReference type="EMBL" id="MCY1075768.1"/>
    </source>
</evidence>
<keyword evidence="2" id="KW-0349">Heme</keyword>
<dbReference type="SUPFAM" id="SSF48264">
    <property type="entry name" value="Cytochrome P450"/>
    <property type="match status" value="1"/>
</dbReference>
<dbReference type="Pfam" id="PF00067">
    <property type="entry name" value="p450"/>
    <property type="match status" value="1"/>
</dbReference>
<dbReference type="EMBL" id="JAPNKA010000001">
    <property type="protein sequence ID" value="MCY1075768.1"/>
    <property type="molecule type" value="Genomic_DNA"/>
</dbReference>
<dbReference type="PROSITE" id="PS00086">
    <property type="entry name" value="CYTOCHROME_P450"/>
    <property type="match status" value="1"/>
</dbReference>
<keyword evidence="4" id="KW-1185">Reference proteome</keyword>
<comment type="similarity">
    <text evidence="1 2">Belongs to the cytochrome P450 family.</text>
</comment>
<dbReference type="InterPro" id="IPR002397">
    <property type="entry name" value="Cyt_P450_B"/>
</dbReference>
<dbReference type="PANTHER" id="PTHR46696">
    <property type="entry name" value="P450, PUTATIVE (EUROFUNG)-RELATED"/>
    <property type="match status" value="1"/>
</dbReference>
<accession>A0ABT4A295</accession>
<organism evidence="3 4">
    <name type="scientific">Archangium lansingense</name>
    <dbReference type="NCBI Taxonomy" id="2995310"/>
    <lineage>
        <taxon>Bacteria</taxon>
        <taxon>Pseudomonadati</taxon>
        <taxon>Myxococcota</taxon>
        <taxon>Myxococcia</taxon>
        <taxon>Myxococcales</taxon>
        <taxon>Cystobacterineae</taxon>
        <taxon>Archangiaceae</taxon>
        <taxon>Archangium</taxon>
    </lineage>
</organism>
<dbReference type="RefSeq" id="WP_267534683.1">
    <property type="nucleotide sequence ID" value="NZ_JAPNKA010000001.1"/>
</dbReference>
<dbReference type="InterPro" id="IPR017972">
    <property type="entry name" value="Cyt_P450_CS"/>
</dbReference>
<dbReference type="InterPro" id="IPR001128">
    <property type="entry name" value="Cyt_P450"/>
</dbReference>
<protein>
    <submittedName>
        <fullName evidence="3">Cytochrome P450</fullName>
    </submittedName>
</protein>
<dbReference type="PANTHER" id="PTHR46696:SF3">
    <property type="entry name" value="PULCHERRIMINIC ACID SYNTHASE"/>
    <property type="match status" value="1"/>
</dbReference>
<comment type="caution">
    <text evidence="3">The sequence shown here is derived from an EMBL/GenBank/DDBJ whole genome shotgun (WGS) entry which is preliminary data.</text>
</comment>
<dbReference type="InterPro" id="IPR036396">
    <property type="entry name" value="Cyt_P450_sf"/>
</dbReference>
<dbReference type="Proteomes" id="UP001207654">
    <property type="component" value="Unassembled WGS sequence"/>
</dbReference>
<keyword evidence="2" id="KW-0560">Oxidoreductase</keyword>
<gene>
    <name evidence="3" type="ORF">OV287_14930</name>
</gene>
<evidence type="ECO:0000256" key="2">
    <source>
        <dbReference type="RuleBase" id="RU000461"/>
    </source>
</evidence>
<dbReference type="PRINTS" id="PR00385">
    <property type="entry name" value="P450"/>
</dbReference>
<sequence length="410" mass="46161">MSTTSGPTFNRFESPHLENPYPLYGRIRREAPVFFDEALHLWIVSRYQDVRAVLMAPETFSSLNIFQSPVPPPPEVLEVLMQGPQGLPSLIDDDPPNHTRVRTLVGKAFAPQRFAALEPRIRALARSLLDAFAHEGQGDLVSRFTYPLPALVIGEIMGVPRSDMDQLKRWAEDLTLFTAGTASPQKQVECARSFVAFQRYLGELVQERRRKPKDDLVSAILQARHGEHAPMSDAELVNLLKNLHFAGHETTTNLLGNMLVLLLQEPERWRELQADRSLLPKAIEEALRMDSPVQGIMRTTTREVELGGERIPAGARLVILFASANRDENVFAEPERYNPHRADISKHLGFGLGIHYCIGAPLARIEARVALEMLGEQLRNLRLLPGEGFDYLPNFSHRGPRRLMVAWDPA</sequence>
<dbReference type="PRINTS" id="PR00359">
    <property type="entry name" value="BP450"/>
</dbReference>
<keyword evidence="2" id="KW-0479">Metal-binding</keyword>
<evidence type="ECO:0000313" key="4">
    <source>
        <dbReference type="Proteomes" id="UP001207654"/>
    </source>
</evidence>
<name>A0ABT4A295_9BACT</name>
<reference evidence="3 4" key="1">
    <citation type="submission" date="2022-11" db="EMBL/GenBank/DDBJ databases">
        <title>Minimal conservation of predation-associated metabolite biosynthetic gene clusters underscores biosynthetic potential of Myxococcota including descriptions for ten novel species: Archangium lansinium sp. nov., Myxococcus landrumus sp. nov., Nannocystis bai.</title>
        <authorList>
            <person name="Ahearne A."/>
            <person name="Stevens C."/>
            <person name="Phillips K."/>
        </authorList>
    </citation>
    <scope>NUCLEOTIDE SEQUENCE [LARGE SCALE GENOMIC DNA]</scope>
    <source>
        <strain evidence="3 4">MIWBW</strain>
    </source>
</reference>
<keyword evidence="2" id="KW-0408">Iron</keyword>